<dbReference type="KEGG" id="npz:ACX27_14900"/>
<dbReference type="Proteomes" id="UP000062645">
    <property type="component" value="Chromosome"/>
</dbReference>
<dbReference type="OrthoDB" id="490543at2"/>
<reference evidence="3" key="1">
    <citation type="submission" date="2015-07" db="EMBL/GenBank/DDBJ databases">
        <title>Genome Of Nitrogen-Fixing Cyanobacterium Nostoc piscinale CENA21 From Solimoes/Amazon River Floodplain Sediments And Comparative Genomics To Uncover Biosynthetic Natural Products Potential.</title>
        <authorList>
            <person name="Leao T.F."/>
            <person name="Leao P.N."/>
            <person name="Guimaraes P.I."/>
            <person name="de Melo A.G.C."/>
            <person name="Ramos R.T.J."/>
            <person name="Silva A."/>
            <person name="Fiore M.F."/>
            <person name="Schneider M.P.C."/>
        </authorList>
    </citation>
    <scope>NUCLEOTIDE SEQUENCE [LARGE SCALE GENOMIC DNA]</scope>
    <source>
        <strain evidence="3">CENA21</strain>
    </source>
</reference>
<dbReference type="PATRIC" id="fig|224013.5.peg.3595"/>
<name>A0A0M4TQ64_9NOSO</name>
<keyword evidence="3" id="KW-1185">Reference proteome</keyword>
<reference evidence="2 3" key="2">
    <citation type="journal article" date="2016" name="Genome Announc.">
        <title>Draft Genome Sequence of the N2-Fixing Cyanobacterium Nostoc piscinale CENA21, Isolated from the Brazilian Amazon Floodplain.</title>
        <authorList>
            <person name="Leao T."/>
            <person name="Guimaraes P.I."/>
            <person name="de Melo A.G."/>
            <person name="Ramos R.T."/>
            <person name="Leao P.N."/>
            <person name="Silva A."/>
            <person name="Fiore M.F."/>
            <person name="Schneider M.P."/>
        </authorList>
    </citation>
    <scope>NUCLEOTIDE SEQUENCE [LARGE SCALE GENOMIC DNA]</scope>
    <source>
        <strain evidence="2 3">CENA21</strain>
    </source>
</reference>
<dbReference type="AlphaFoldDB" id="A0A0M4TQ64"/>
<accession>A0A0M4TQ64</accession>
<dbReference type="InterPro" id="IPR007569">
    <property type="entry name" value="DUF559"/>
</dbReference>
<gene>
    <name evidence="2" type="ORF">ACX27_14900</name>
</gene>
<dbReference type="EMBL" id="CP012036">
    <property type="protein sequence ID" value="ALF56399.1"/>
    <property type="molecule type" value="Genomic_DNA"/>
</dbReference>
<evidence type="ECO:0000313" key="2">
    <source>
        <dbReference type="EMBL" id="ALF56399.1"/>
    </source>
</evidence>
<proteinExistence type="predicted"/>
<evidence type="ECO:0000259" key="1">
    <source>
        <dbReference type="Pfam" id="PF04480"/>
    </source>
</evidence>
<feature type="domain" description="DUF559" evidence="1">
    <location>
        <begin position="15"/>
        <end position="69"/>
    </location>
</feature>
<protein>
    <recommendedName>
        <fullName evidence="1">DUF559 domain-containing protein</fullName>
    </recommendedName>
</protein>
<sequence length="73" mass="8566">MEADFFVLYEGKWGILEVDGPSHKPESRVNEQERDRLFQHNGIGIIQRFTHSKCEQHPDDVVEEFLQIIKKIG</sequence>
<organism evidence="2 3">
    <name type="scientific">Nostoc piscinale CENA21</name>
    <dbReference type="NCBI Taxonomy" id="224013"/>
    <lineage>
        <taxon>Bacteria</taxon>
        <taxon>Bacillati</taxon>
        <taxon>Cyanobacteriota</taxon>
        <taxon>Cyanophyceae</taxon>
        <taxon>Nostocales</taxon>
        <taxon>Nostocaceae</taxon>
        <taxon>Nostoc</taxon>
    </lineage>
</organism>
<dbReference type="Pfam" id="PF04480">
    <property type="entry name" value="DUF559"/>
    <property type="match status" value="1"/>
</dbReference>
<evidence type="ECO:0000313" key="3">
    <source>
        <dbReference type="Proteomes" id="UP000062645"/>
    </source>
</evidence>